<dbReference type="Proteomes" id="UP001264980">
    <property type="component" value="Unassembled WGS sequence"/>
</dbReference>
<reference evidence="1 2" key="1">
    <citation type="submission" date="2023-07" db="EMBL/GenBank/DDBJ databases">
        <title>Sorghum-associated microbial communities from plants grown in Nebraska, USA.</title>
        <authorList>
            <person name="Schachtman D."/>
        </authorList>
    </citation>
    <scope>NUCLEOTIDE SEQUENCE [LARGE SCALE GENOMIC DNA]</scope>
    <source>
        <strain evidence="1 2">BE57</strain>
    </source>
</reference>
<dbReference type="EMBL" id="JAVDTI010000011">
    <property type="protein sequence ID" value="MDR6809642.1"/>
    <property type="molecule type" value="Genomic_DNA"/>
</dbReference>
<dbReference type="Pfam" id="PF20137">
    <property type="entry name" value="BubE"/>
    <property type="match status" value="1"/>
</dbReference>
<proteinExistence type="predicted"/>
<accession>A0ABU1R8W5</accession>
<dbReference type="RefSeq" id="WP_409014527.1">
    <property type="nucleotide sequence ID" value="NZ_JAVDTI010000011.1"/>
</dbReference>
<comment type="caution">
    <text evidence="1">The sequence shown here is derived from an EMBL/GenBank/DDBJ whole genome shotgun (WGS) entry which is preliminary data.</text>
</comment>
<gene>
    <name evidence="1" type="ORF">J2W84_006718</name>
</gene>
<sequence length="140" mass="16543">MPDNKQEIALLRVRYLPKVLLPGILYVSHDFNVAGHICPCGCGSKVITPLGISEWSLGEADGSATLYPSIGNWQLPCRSHYWIRNGSIEWSYQFDDEQIKAVYEREEKERIDRFENVEDSAKKMSRWRRFWKWISRYMPW</sequence>
<dbReference type="InterPro" id="IPR045384">
    <property type="entry name" value="DUF6527"/>
</dbReference>
<evidence type="ECO:0000313" key="1">
    <source>
        <dbReference type="EMBL" id="MDR6809642.1"/>
    </source>
</evidence>
<keyword evidence="2" id="KW-1185">Reference proteome</keyword>
<organism evidence="1 2">
    <name type="scientific">Dyadobacter fermentans</name>
    <dbReference type="NCBI Taxonomy" id="94254"/>
    <lineage>
        <taxon>Bacteria</taxon>
        <taxon>Pseudomonadati</taxon>
        <taxon>Bacteroidota</taxon>
        <taxon>Cytophagia</taxon>
        <taxon>Cytophagales</taxon>
        <taxon>Spirosomataceae</taxon>
        <taxon>Dyadobacter</taxon>
    </lineage>
</organism>
<name>A0ABU1R8W5_9BACT</name>
<protein>
    <submittedName>
        <fullName evidence="1">Uncharacterized protein</fullName>
    </submittedName>
</protein>
<evidence type="ECO:0000313" key="2">
    <source>
        <dbReference type="Proteomes" id="UP001264980"/>
    </source>
</evidence>